<feature type="active site" evidence="8">
    <location>
        <position position="38"/>
    </location>
</feature>
<dbReference type="GO" id="GO:0005737">
    <property type="term" value="C:cytoplasm"/>
    <property type="evidence" value="ECO:0007669"/>
    <property type="project" value="TreeGrafter"/>
</dbReference>
<dbReference type="Pfam" id="PF01067">
    <property type="entry name" value="Calpain_III"/>
    <property type="match status" value="1"/>
</dbReference>
<keyword evidence="7" id="KW-0106">Calcium</keyword>
<evidence type="ECO:0000256" key="7">
    <source>
        <dbReference type="ARBA" id="ARBA00022837"/>
    </source>
</evidence>
<comment type="caution">
    <text evidence="9">Lacks conserved residue(s) required for the propagation of feature annotation.</text>
</comment>
<evidence type="ECO:0000256" key="1">
    <source>
        <dbReference type="ARBA" id="ARBA00007623"/>
    </source>
</evidence>
<dbReference type="FunFam" id="2.60.120.380:FF:000001">
    <property type="entry name" value="Calpain-1 catalytic subunit"/>
    <property type="match status" value="1"/>
</dbReference>
<dbReference type="PANTHER" id="PTHR10183">
    <property type="entry name" value="CALPAIN"/>
    <property type="match status" value="1"/>
</dbReference>
<name>A0AAD7R1C7_9TELE</name>
<dbReference type="InterPro" id="IPR033883">
    <property type="entry name" value="C2_III"/>
</dbReference>
<evidence type="ECO:0000256" key="8">
    <source>
        <dbReference type="PIRSR" id="PIRSR622684-1"/>
    </source>
</evidence>
<feature type="domain" description="Calpain catalytic" evidence="10">
    <location>
        <begin position="32"/>
        <end position="120"/>
    </location>
</feature>
<evidence type="ECO:0000256" key="2">
    <source>
        <dbReference type="ARBA" id="ARBA00022670"/>
    </source>
</evidence>
<dbReference type="InterPro" id="IPR022682">
    <property type="entry name" value="Calpain_domain_III"/>
</dbReference>
<dbReference type="Pfam" id="PF00648">
    <property type="entry name" value="Peptidase_C2"/>
    <property type="match status" value="1"/>
</dbReference>
<evidence type="ECO:0000256" key="6">
    <source>
        <dbReference type="ARBA" id="ARBA00022807"/>
    </source>
</evidence>
<dbReference type="SUPFAM" id="SSF49758">
    <property type="entry name" value="Calpain large subunit, middle domain (domain III)"/>
    <property type="match status" value="1"/>
</dbReference>
<keyword evidence="5" id="KW-0378">Hydrolase</keyword>
<feature type="active site" evidence="8">
    <location>
        <position position="62"/>
    </location>
</feature>
<dbReference type="CDD" id="cd00214">
    <property type="entry name" value="Calpain_III"/>
    <property type="match status" value="1"/>
</dbReference>
<accession>A0AAD7R1C7</accession>
<evidence type="ECO:0000313" key="12">
    <source>
        <dbReference type="Proteomes" id="UP001221898"/>
    </source>
</evidence>
<evidence type="ECO:0000256" key="4">
    <source>
        <dbReference type="ARBA" id="ARBA00022737"/>
    </source>
</evidence>
<dbReference type="GO" id="GO:0006508">
    <property type="term" value="P:proteolysis"/>
    <property type="evidence" value="ECO:0007669"/>
    <property type="project" value="UniProtKB-KW"/>
</dbReference>
<dbReference type="InterPro" id="IPR036213">
    <property type="entry name" value="Calpain_III_sf"/>
</dbReference>
<evidence type="ECO:0000313" key="11">
    <source>
        <dbReference type="EMBL" id="KAJ8352974.1"/>
    </source>
</evidence>
<keyword evidence="2" id="KW-0645">Protease</keyword>
<protein>
    <recommendedName>
        <fullName evidence="10">Calpain catalytic domain-containing protein</fullName>
    </recommendedName>
</protein>
<dbReference type="InterPro" id="IPR001300">
    <property type="entry name" value="Peptidase_C2_calpain_cat"/>
</dbReference>
<keyword evidence="12" id="KW-1185">Reference proteome</keyword>
<dbReference type="AlphaFoldDB" id="A0AAD7R1C7"/>
<sequence>MQRAAKSKSLMGCGTPPRGECTDTSANTVLPNGIVQGHAYTVTGVAEVESHGRAVQVVRLWNPWGQGEWKGDWGDKSPLWQTVSLEVKTSCLKVEDDGEFWMSMVDWCQNYDSVDICCLCPDFLDNSSSCHWGSSFHEGRWVAGTTAGGCMNHRDTFWTNPQYRVRLAKLEEDCAESQGANNMLISLMQKPDKRNRRLVSSLHIGFSIFEIPPQYQKQRGKFPVAFFNANNPVAQTKSYLNSREVMEFFFLKPGEYLVVPSTFRPNETASFILSILCKNETHIEESSSMGRVEINKPAGLEEGDVTKNKQLFRQYSDQYEEVNAEQLQRLLNENFLEGKFKILECRCRNIAHNHIYI</sequence>
<organism evidence="11 12">
    <name type="scientific">Aldrovandia affinis</name>
    <dbReference type="NCBI Taxonomy" id="143900"/>
    <lineage>
        <taxon>Eukaryota</taxon>
        <taxon>Metazoa</taxon>
        <taxon>Chordata</taxon>
        <taxon>Craniata</taxon>
        <taxon>Vertebrata</taxon>
        <taxon>Euteleostomi</taxon>
        <taxon>Actinopterygii</taxon>
        <taxon>Neopterygii</taxon>
        <taxon>Teleostei</taxon>
        <taxon>Notacanthiformes</taxon>
        <taxon>Halosauridae</taxon>
        <taxon>Aldrovandia</taxon>
    </lineage>
</organism>
<keyword evidence="4" id="KW-0677">Repeat</keyword>
<gene>
    <name evidence="11" type="ORF">AAFF_G00125660</name>
</gene>
<evidence type="ECO:0000256" key="5">
    <source>
        <dbReference type="ARBA" id="ARBA00022801"/>
    </source>
</evidence>
<evidence type="ECO:0000259" key="10">
    <source>
        <dbReference type="PROSITE" id="PS50203"/>
    </source>
</evidence>
<comment type="caution">
    <text evidence="11">The sequence shown here is derived from an EMBL/GenBank/DDBJ whole genome shotgun (WGS) entry which is preliminary data.</text>
</comment>
<dbReference type="GO" id="GO:0046872">
    <property type="term" value="F:metal ion binding"/>
    <property type="evidence" value="ECO:0007669"/>
    <property type="project" value="UniProtKB-KW"/>
</dbReference>
<dbReference type="PROSITE" id="PS50203">
    <property type="entry name" value="CALPAIN_CAT"/>
    <property type="match status" value="1"/>
</dbReference>
<dbReference type="InterPro" id="IPR022684">
    <property type="entry name" value="Calpain_cysteine_protease"/>
</dbReference>
<evidence type="ECO:0000256" key="9">
    <source>
        <dbReference type="PROSITE-ProRule" id="PRU00239"/>
    </source>
</evidence>
<dbReference type="FunFam" id="3.90.70.10:FF:000054">
    <property type="entry name" value="Calpain 14"/>
    <property type="match status" value="1"/>
</dbReference>
<dbReference type="SMART" id="SM00720">
    <property type="entry name" value="calpain_III"/>
    <property type="match status" value="1"/>
</dbReference>
<proteinExistence type="inferred from homology"/>
<dbReference type="Gene3D" id="3.90.70.10">
    <property type="entry name" value="Cysteine proteinases"/>
    <property type="match status" value="1"/>
</dbReference>
<dbReference type="InterPro" id="IPR038765">
    <property type="entry name" value="Papain-like_cys_pep_sf"/>
</dbReference>
<dbReference type="InterPro" id="IPR022683">
    <property type="entry name" value="Calpain_III"/>
</dbReference>
<dbReference type="Gene3D" id="2.60.120.380">
    <property type="match status" value="1"/>
</dbReference>
<evidence type="ECO:0000256" key="3">
    <source>
        <dbReference type="ARBA" id="ARBA00022723"/>
    </source>
</evidence>
<dbReference type="PRINTS" id="PR00704">
    <property type="entry name" value="CALPAIN"/>
</dbReference>
<reference evidence="11" key="1">
    <citation type="journal article" date="2023" name="Science">
        <title>Genome structures resolve the early diversification of teleost fishes.</title>
        <authorList>
            <person name="Parey E."/>
            <person name="Louis A."/>
            <person name="Montfort J."/>
            <person name="Bouchez O."/>
            <person name="Roques C."/>
            <person name="Iampietro C."/>
            <person name="Lluch J."/>
            <person name="Castinel A."/>
            <person name="Donnadieu C."/>
            <person name="Desvignes T."/>
            <person name="Floi Bucao C."/>
            <person name="Jouanno E."/>
            <person name="Wen M."/>
            <person name="Mejri S."/>
            <person name="Dirks R."/>
            <person name="Jansen H."/>
            <person name="Henkel C."/>
            <person name="Chen W.J."/>
            <person name="Zahm M."/>
            <person name="Cabau C."/>
            <person name="Klopp C."/>
            <person name="Thompson A.W."/>
            <person name="Robinson-Rechavi M."/>
            <person name="Braasch I."/>
            <person name="Lecointre G."/>
            <person name="Bobe J."/>
            <person name="Postlethwait J.H."/>
            <person name="Berthelot C."/>
            <person name="Roest Crollius H."/>
            <person name="Guiguen Y."/>
        </authorList>
    </citation>
    <scope>NUCLEOTIDE SEQUENCE</scope>
    <source>
        <strain evidence="11">NC1722</strain>
    </source>
</reference>
<dbReference type="GO" id="GO:0004198">
    <property type="term" value="F:calcium-dependent cysteine-type endopeptidase activity"/>
    <property type="evidence" value="ECO:0007669"/>
    <property type="project" value="InterPro"/>
</dbReference>
<dbReference type="EMBL" id="JAINUG010001883">
    <property type="protein sequence ID" value="KAJ8352974.1"/>
    <property type="molecule type" value="Genomic_DNA"/>
</dbReference>
<dbReference type="Proteomes" id="UP001221898">
    <property type="component" value="Unassembled WGS sequence"/>
</dbReference>
<dbReference type="SUPFAM" id="SSF54001">
    <property type="entry name" value="Cysteine proteinases"/>
    <property type="match status" value="1"/>
</dbReference>
<comment type="similarity">
    <text evidence="1">Belongs to the peptidase C2 family.</text>
</comment>
<keyword evidence="6" id="KW-0788">Thiol protease</keyword>
<keyword evidence="3" id="KW-0479">Metal-binding</keyword>
<dbReference type="PANTHER" id="PTHR10183:SF302">
    <property type="entry name" value="CALPAIN-14"/>
    <property type="match status" value="1"/>
</dbReference>